<dbReference type="Proteomes" id="UP000295131">
    <property type="component" value="Unassembled WGS sequence"/>
</dbReference>
<proteinExistence type="predicted"/>
<gene>
    <name evidence="2" type="ORF">E2A64_06435</name>
</gene>
<dbReference type="EMBL" id="SMSI01000001">
    <property type="protein sequence ID" value="TDH38729.1"/>
    <property type="molecule type" value="Genomic_DNA"/>
</dbReference>
<dbReference type="OrthoDB" id="9783791at2"/>
<feature type="domain" description="Glycosyltransferase 2-like" evidence="1">
    <location>
        <begin position="197"/>
        <end position="335"/>
    </location>
</feature>
<dbReference type="CDD" id="cd04184">
    <property type="entry name" value="GT2_RfbC_Mx_like"/>
    <property type="match status" value="1"/>
</dbReference>
<protein>
    <submittedName>
        <fullName evidence="2">Glycosyltransferase family 2 protein</fullName>
    </submittedName>
</protein>
<dbReference type="InterPro" id="IPR001173">
    <property type="entry name" value="Glyco_trans_2-like"/>
</dbReference>
<evidence type="ECO:0000259" key="1">
    <source>
        <dbReference type="Pfam" id="PF00535"/>
    </source>
</evidence>
<dbReference type="CDD" id="cd04186">
    <property type="entry name" value="GT_2_like_c"/>
    <property type="match status" value="1"/>
</dbReference>
<comment type="caution">
    <text evidence="2">The sequence shown here is derived from an EMBL/GenBank/DDBJ whole genome shotgun (WGS) entry which is preliminary data.</text>
</comment>
<dbReference type="AlphaFoldDB" id="A0A4R5PP08"/>
<reference evidence="2 3" key="1">
    <citation type="journal article" date="2013" name="Int. J. Syst. Evol. Microbiol.">
        <title>Hoeflea suaedae sp. nov., an endophytic bacterium isolated from the root of the halophyte Suaeda maritima.</title>
        <authorList>
            <person name="Chung E.J."/>
            <person name="Park J.A."/>
            <person name="Pramanik P."/>
            <person name="Bibi F."/>
            <person name="Jeon C.O."/>
            <person name="Chung Y.R."/>
        </authorList>
    </citation>
    <scope>NUCLEOTIDE SEQUENCE [LARGE SCALE GENOMIC DNA]</scope>
    <source>
        <strain evidence="2 3">YC6898</strain>
    </source>
</reference>
<dbReference type="RefSeq" id="WP_133283563.1">
    <property type="nucleotide sequence ID" value="NZ_SMSI01000001.1"/>
</dbReference>
<dbReference type="Pfam" id="PF00535">
    <property type="entry name" value="Glycos_transf_2"/>
    <property type="match status" value="2"/>
</dbReference>
<dbReference type="Gene3D" id="3.90.550.10">
    <property type="entry name" value="Spore Coat Polysaccharide Biosynthesis Protein SpsA, Chain A"/>
    <property type="match status" value="2"/>
</dbReference>
<dbReference type="InterPro" id="IPR029044">
    <property type="entry name" value="Nucleotide-diphossugar_trans"/>
</dbReference>
<feature type="domain" description="Glycosyltransferase 2-like" evidence="1">
    <location>
        <begin position="456"/>
        <end position="634"/>
    </location>
</feature>
<organism evidence="2 3">
    <name type="scientific">Pseudohoeflea suaedae</name>
    <dbReference type="NCBI Taxonomy" id="877384"/>
    <lineage>
        <taxon>Bacteria</taxon>
        <taxon>Pseudomonadati</taxon>
        <taxon>Pseudomonadota</taxon>
        <taxon>Alphaproteobacteria</taxon>
        <taxon>Hyphomicrobiales</taxon>
        <taxon>Rhizobiaceae</taxon>
        <taxon>Pseudohoeflea</taxon>
    </lineage>
</organism>
<name>A0A4R5PP08_9HYPH</name>
<accession>A0A4R5PP08</accession>
<dbReference type="SUPFAM" id="SSF53448">
    <property type="entry name" value="Nucleotide-diphospho-sugar transferases"/>
    <property type="match status" value="2"/>
</dbReference>
<dbReference type="PANTHER" id="PTHR43179:SF7">
    <property type="entry name" value="RHAMNOSYLTRANSFERASE WBBL"/>
    <property type="match status" value="1"/>
</dbReference>
<keyword evidence="3" id="KW-1185">Reference proteome</keyword>
<sequence length="734" mass="82659">MTALDGLERDGDLFTVTAGRPEISIEPDRPFAAGWYRISLIFGAQVAGGPRIVFTTGEDGESFPVWLQTRGGRSFSALFRLPVEARRIRIEPDGSVASFRIEDFQVRRLSSPETSMRLGLHATRIFLRDPAGFARRLPEYYTALRRLQPIHLREGRAARQSSVSYKTWISRHDFDPAVDGDALRREIEAIAAPPLISIVMPVYNTPRHYLDAAIESVRAQIYPHWELCIADDGSTAGHIRPQLEAWRQRDERIRVVSRETNGHISEATNSAFALTSGDWIALLDHDDILRENALAEVALQIERAPASQVIYSDEDKIDDRGNRFDPYFKPDFSRELFRSQNYLNHLTVHRADNIRAVGGWRTGFEGSQDYDITLRIFERVGAEAISHIPKILYHWRAASGSTAAAGSEKSYAYEAGLRALQEHLDRAGIPGTAEEAPEVPYYRIRLQVPQPAPLVSLIIPTRDKVDVLRCCVESIRARTDYPNYEITIVDNGSKAPETLAYFDELRQSPGISILPHDAPFNFSAMNNRAASQARGEILGLINNDMEVISPAWLTEMVSWACRTEIGCVGAKLFYPDGRIQHAGVITGIGGVAGHAHKYFQRDDPGYFSRLKLLHNVSAVTAACLVIRKSVYEEVGGLDERSLQVAFNDVDFCLKVREAGYANVWTPYAKLYHHESVSRGSEDTVEKRNRFANETEFMIRKWGAALWNDPYYSRNLTLEHEDFSIGSHRHGAYQP</sequence>
<evidence type="ECO:0000313" key="3">
    <source>
        <dbReference type="Proteomes" id="UP000295131"/>
    </source>
</evidence>
<dbReference type="GO" id="GO:0016757">
    <property type="term" value="F:glycosyltransferase activity"/>
    <property type="evidence" value="ECO:0007669"/>
    <property type="project" value="UniProtKB-KW"/>
</dbReference>
<evidence type="ECO:0000313" key="2">
    <source>
        <dbReference type="EMBL" id="TDH38729.1"/>
    </source>
</evidence>
<keyword evidence="2" id="KW-0808">Transferase</keyword>
<dbReference type="PANTHER" id="PTHR43179">
    <property type="entry name" value="RHAMNOSYLTRANSFERASE WBBL"/>
    <property type="match status" value="1"/>
</dbReference>